<evidence type="ECO:0000313" key="1">
    <source>
        <dbReference type="EMBL" id="MFC6766256.1"/>
    </source>
</evidence>
<reference evidence="1 2" key="1">
    <citation type="journal article" date="2019" name="Int. J. Syst. Evol. Microbiol.">
        <title>The Global Catalogue of Microorganisms (GCM) 10K type strain sequencing project: providing services to taxonomists for standard genome sequencing and annotation.</title>
        <authorList>
            <consortium name="The Broad Institute Genomics Platform"/>
            <consortium name="The Broad Institute Genome Sequencing Center for Infectious Disease"/>
            <person name="Wu L."/>
            <person name="Ma J."/>
        </authorList>
    </citation>
    <scope>NUCLEOTIDE SEQUENCE [LARGE SCALE GENOMIC DNA]</scope>
    <source>
        <strain evidence="1 2">LMG 29247</strain>
    </source>
</reference>
<gene>
    <name evidence="1" type="ORF">ACFQE6_15040</name>
</gene>
<organism evidence="1 2">
    <name type="scientific">Natrinema soli</name>
    <dbReference type="NCBI Taxonomy" id="1930624"/>
    <lineage>
        <taxon>Archaea</taxon>
        <taxon>Methanobacteriati</taxon>
        <taxon>Methanobacteriota</taxon>
        <taxon>Stenosarchaea group</taxon>
        <taxon>Halobacteria</taxon>
        <taxon>Halobacteriales</taxon>
        <taxon>Natrialbaceae</taxon>
        <taxon>Natrinema</taxon>
    </lineage>
</organism>
<feature type="non-terminal residue" evidence="1">
    <location>
        <position position="63"/>
    </location>
</feature>
<evidence type="ECO:0000313" key="2">
    <source>
        <dbReference type="Proteomes" id="UP001596383"/>
    </source>
</evidence>
<sequence>MQAEYYDRERYDVGDSVLERHRSAAETVLSHDRYGHLIDGDWVDAADGEEGRAIDATTGEALA</sequence>
<comment type="caution">
    <text evidence="1">The sequence shown here is derived from an EMBL/GenBank/DDBJ whole genome shotgun (WGS) entry which is preliminary data.</text>
</comment>
<protein>
    <submittedName>
        <fullName evidence="1">Aldehyde dehydrogenase</fullName>
    </submittedName>
</protein>
<dbReference type="AlphaFoldDB" id="A0ABD5SSK3"/>
<dbReference type="Proteomes" id="UP001596383">
    <property type="component" value="Unassembled WGS sequence"/>
</dbReference>
<accession>A0ABD5SSK3</accession>
<proteinExistence type="predicted"/>
<name>A0ABD5SSK3_9EURY</name>
<dbReference type="EMBL" id="JBHSWV010000230">
    <property type="protein sequence ID" value="MFC6766256.1"/>
    <property type="molecule type" value="Genomic_DNA"/>
</dbReference>
<keyword evidence="2" id="KW-1185">Reference proteome</keyword>